<protein>
    <recommendedName>
        <fullName evidence="3">EF-hand domain-containing protein</fullName>
    </recommendedName>
</protein>
<dbReference type="InterPro" id="IPR028846">
    <property type="entry name" value="Recoverin"/>
</dbReference>
<organism evidence="4 5">
    <name type="scientific">Caerostris extrusa</name>
    <name type="common">Bark spider</name>
    <name type="synonym">Caerostris bankana</name>
    <dbReference type="NCBI Taxonomy" id="172846"/>
    <lineage>
        <taxon>Eukaryota</taxon>
        <taxon>Metazoa</taxon>
        <taxon>Ecdysozoa</taxon>
        <taxon>Arthropoda</taxon>
        <taxon>Chelicerata</taxon>
        <taxon>Arachnida</taxon>
        <taxon>Araneae</taxon>
        <taxon>Araneomorphae</taxon>
        <taxon>Entelegynae</taxon>
        <taxon>Araneoidea</taxon>
        <taxon>Araneidae</taxon>
        <taxon>Caerostris</taxon>
    </lineage>
</organism>
<keyword evidence="5" id="KW-1185">Reference proteome</keyword>
<dbReference type="SUPFAM" id="SSF47473">
    <property type="entry name" value="EF-hand"/>
    <property type="match status" value="1"/>
</dbReference>
<dbReference type="AlphaFoldDB" id="A0AAV4QLQ7"/>
<keyword evidence="1" id="KW-0479">Metal-binding</keyword>
<feature type="domain" description="EF-hand" evidence="3">
    <location>
        <begin position="43"/>
        <end position="78"/>
    </location>
</feature>
<dbReference type="Proteomes" id="UP001054945">
    <property type="component" value="Unassembled WGS sequence"/>
</dbReference>
<comment type="caution">
    <text evidence="4">The sequence shown here is derived from an EMBL/GenBank/DDBJ whole genome shotgun (WGS) entry which is preliminary data.</text>
</comment>
<evidence type="ECO:0000259" key="3">
    <source>
        <dbReference type="PROSITE" id="PS50222"/>
    </source>
</evidence>
<dbReference type="GO" id="GO:0005509">
    <property type="term" value="F:calcium ion binding"/>
    <property type="evidence" value="ECO:0007669"/>
    <property type="project" value="InterPro"/>
</dbReference>
<proteinExistence type="predicted"/>
<name>A0AAV4QLQ7_CAEEX</name>
<dbReference type="InterPro" id="IPR011992">
    <property type="entry name" value="EF-hand-dom_pair"/>
</dbReference>
<dbReference type="Gene3D" id="1.10.238.10">
    <property type="entry name" value="EF-hand"/>
    <property type="match status" value="2"/>
</dbReference>
<dbReference type="EMBL" id="BPLR01006512">
    <property type="protein sequence ID" value="GIY10365.1"/>
    <property type="molecule type" value="Genomic_DNA"/>
</dbReference>
<keyword evidence="2" id="KW-0677">Repeat</keyword>
<evidence type="ECO:0000256" key="1">
    <source>
        <dbReference type="ARBA" id="ARBA00022723"/>
    </source>
</evidence>
<accession>A0AAV4QLQ7</accession>
<sequence>MLIEPRSLISDRWLYIYLKTLFIFLNCLLQEFLLDLSVLCRGHIRDKLEWLFCLYDINEDGLITKTVLSEIVHSIYCLMSRKPYTERAKRGTSENMLTRCSR</sequence>
<dbReference type="InterPro" id="IPR002048">
    <property type="entry name" value="EF_hand_dom"/>
</dbReference>
<evidence type="ECO:0000313" key="4">
    <source>
        <dbReference type="EMBL" id="GIY10365.1"/>
    </source>
</evidence>
<dbReference type="PROSITE" id="PS50222">
    <property type="entry name" value="EF_HAND_2"/>
    <property type="match status" value="1"/>
</dbReference>
<dbReference type="PANTHER" id="PTHR23055:SF167">
    <property type="entry name" value="EF-HAND DOMAIN-CONTAINING PROTEIN"/>
    <property type="match status" value="1"/>
</dbReference>
<reference evidence="4 5" key="1">
    <citation type="submission" date="2021-06" db="EMBL/GenBank/DDBJ databases">
        <title>Caerostris extrusa draft genome.</title>
        <authorList>
            <person name="Kono N."/>
            <person name="Arakawa K."/>
        </authorList>
    </citation>
    <scope>NUCLEOTIDE SEQUENCE [LARGE SCALE GENOMIC DNA]</scope>
</reference>
<evidence type="ECO:0000313" key="5">
    <source>
        <dbReference type="Proteomes" id="UP001054945"/>
    </source>
</evidence>
<dbReference type="PRINTS" id="PR00450">
    <property type="entry name" value="RECOVERIN"/>
</dbReference>
<dbReference type="PANTHER" id="PTHR23055">
    <property type="entry name" value="CALCIUM BINDING PROTEINS"/>
    <property type="match status" value="1"/>
</dbReference>
<evidence type="ECO:0000256" key="2">
    <source>
        <dbReference type="ARBA" id="ARBA00022737"/>
    </source>
</evidence>
<gene>
    <name evidence="4" type="ORF">CEXT_589611</name>
</gene>